<organism evidence="2">
    <name type="scientific">Camponotus floridanus</name>
    <name type="common">Florida carpenter ant</name>
    <dbReference type="NCBI Taxonomy" id="104421"/>
    <lineage>
        <taxon>Eukaryota</taxon>
        <taxon>Metazoa</taxon>
        <taxon>Ecdysozoa</taxon>
        <taxon>Arthropoda</taxon>
        <taxon>Hexapoda</taxon>
        <taxon>Insecta</taxon>
        <taxon>Pterygota</taxon>
        <taxon>Neoptera</taxon>
        <taxon>Endopterygota</taxon>
        <taxon>Hymenoptera</taxon>
        <taxon>Apocrita</taxon>
        <taxon>Aculeata</taxon>
        <taxon>Formicoidea</taxon>
        <taxon>Formicidae</taxon>
        <taxon>Formicinae</taxon>
        <taxon>Camponotus</taxon>
    </lineage>
</organism>
<dbReference type="GO" id="GO:0000014">
    <property type="term" value="F:single-stranded DNA endodeoxyribonuclease activity"/>
    <property type="evidence" value="ECO:0007669"/>
    <property type="project" value="TreeGrafter"/>
</dbReference>
<evidence type="ECO:0000313" key="2">
    <source>
        <dbReference type="Proteomes" id="UP000000311"/>
    </source>
</evidence>
<keyword evidence="1" id="KW-0808">Transferase</keyword>
<dbReference type="InParanoid" id="E2AVQ5"/>
<keyword evidence="2" id="KW-1185">Reference proteome</keyword>
<dbReference type="InterPro" id="IPR052709">
    <property type="entry name" value="Transposase-MT_Hybrid"/>
</dbReference>
<name>E2AVQ5_CAMFO</name>
<dbReference type="GO" id="GO:0032259">
    <property type="term" value="P:methylation"/>
    <property type="evidence" value="ECO:0007669"/>
    <property type="project" value="UniProtKB-KW"/>
</dbReference>
<dbReference type="PANTHER" id="PTHR46060">
    <property type="entry name" value="MARINER MOS1 TRANSPOSASE-LIKE PROTEIN"/>
    <property type="match status" value="1"/>
</dbReference>
<keyword evidence="1" id="KW-0489">Methyltransferase</keyword>
<gene>
    <name evidence="1" type="ORF">EAG_10478</name>
</gene>
<feature type="non-terminal residue" evidence="1">
    <location>
        <position position="67"/>
    </location>
</feature>
<sequence length="67" mass="8121">RWVPYEMKERDIERRKAMSEILLARQKRKGFLHRIVTGDEKWIYFDNPKRRKSICDSGKPSTSTPKR</sequence>
<dbReference type="Gene3D" id="3.30.420.10">
    <property type="entry name" value="Ribonuclease H-like superfamily/Ribonuclease H"/>
    <property type="match status" value="1"/>
</dbReference>
<dbReference type="GO" id="GO:0035861">
    <property type="term" value="C:site of double-strand break"/>
    <property type="evidence" value="ECO:0007669"/>
    <property type="project" value="TreeGrafter"/>
</dbReference>
<dbReference type="InterPro" id="IPR036397">
    <property type="entry name" value="RNaseH_sf"/>
</dbReference>
<dbReference type="GO" id="GO:0000729">
    <property type="term" value="P:DNA double-strand break processing"/>
    <property type="evidence" value="ECO:0007669"/>
    <property type="project" value="TreeGrafter"/>
</dbReference>
<dbReference type="GO" id="GO:0000793">
    <property type="term" value="C:condensed chromosome"/>
    <property type="evidence" value="ECO:0007669"/>
    <property type="project" value="TreeGrafter"/>
</dbReference>
<feature type="non-terminal residue" evidence="1">
    <location>
        <position position="1"/>
    </location>
</feature>
<dbReference type="OMA" id="PYEMKER"/>
<dbReference type="Proteomes" id="UP000000311">
    <property type="component" value="Unassembled WGS sequence"/>
</dbReference>
<evidence type="ECO:0000313" key="1">
    <source>
        <dbReference type="EMBL" id="EFN62484.1"/>
    </source>
</evidence>
<reference evidence="1 2" key="1">
    <citation type="journal article" date="2010" name="Science">
        <title>Genomic comparison of the ants Camponotus floridanus and Harpegnathos saltator.</title>
        <authorList>
            <person name="Bonasio R."/>
            <person name="Zhang G."/>
            <person name="Ye C."/>
            <person name="Mutti N.S."/>
            <person name="Fang X."/>
            <person name="Qin N."/>
            <person name="Donahue G."/>
            <person name="Yang P."/>
            <person name="Li Q."/>
            <person name="Li C."/>
            <person name="Zhang P."/>
            <person name="Huang Z."/>
            <person name="Berger S.L."/>
            <person name="Reinberg D."/>
            <person name="Wang J."/>
            <person name="Liebig J."/>
        </authorList>
    </citation>
    <scope>NUCLEOTIDE SEQUENCE [LARGE SCALE GENOMIC DNA]</scope>
    <source>
        <strain evidence="2">C129</strain>
    </source>
</reference>
<dbReference type="GO" id="GO:0003690">
    <property type="term" value="F:double-stranded DNA binding"/>
    <property type="evidence" value="ECO:0007669"/>
    <property type="project" value="TreeGrafter"/>
</dbReference>
<proteinExistence type="predicted"/>
<dbReference type="PANTHER" id="PTHR46060:SF2">
    <property type="entry name" value="HISTONE-LYSINE N-METHYLTRANSFERASE SETMAR"/>
    <property type="match status" value="1"/>
</dbReference>
<dbReference type="GO" id="GO:0046975">
    <property type="term" value="F:histone H3K36 methyltransferase activity"/>
    <property type="evidence" value="ECO:0007669"/>
    <property type="project" value="TreeGrafter"/>
</dbReference>
<dbReference type="GO" id="GO:0003697">
    <property type="term" value="F:single-stranded DNA binding"/>
    <property type="evidence" value="ECO:0007669"/>
    <property type="project" value="TreeGrafter"/>
</dbReference>
<dbReference type="AlphaFoldDB" id="E2AVQ5"/>
<dbReference type="GO" id="GO:0031297">
    <property type="term" value="P:replication fork processing"/>
    <property type="evidence" value="ECO:0007669"/>
    <property type="project" value="TreeGrafter"/>
</dbReference>
<dbReference type="GO" id="GO:0005634">
    <property type="term" value="C:nucleus"/>
    <property type="evidence" value="ECO:0007669"/>
    <property type="project" value="TreeGrafter"/>
</dbReference>
<dbReference type="EMBL" id="GL443166">
    <property type="protein sequence ID" value="EFN62484.1"/>
    <property type="molecule type" value="Genomic_DNA"/>
</dbReference>
<protein>
    <submittedName>
        <fullName evidence="1">Histone-lysine N-methyltransferase SETMAR</fullName>
    </submittedName>
</protein>
<dbReference type="GO" id="GO:0042800">
    <property type="term" value="F:histone H3K4 methyltransferase activity"/>
    <property type="evidence" value="ECO:0007669"/>
    <property type="project" value="TreeGrafter"/>
</dbReference>
<dbReference type="GO" id="GO:0006303">
    <property type="term" value="P:double-strand break repair via nonhomologous end joining"/>
    <property type="evidence" value="ECO:0007669"/>
    <property type="project" value="TreeGrafter"/>
</dbReference>
<dbReference type="GO" id="GO:0044774">
    <property type="term" value="P:mitotic DNA integrity checkpoint signaling"/>
    <property type="evidence" value="ECO:0007669"/>
    <property type="project" value="TreeGrafter"/>
</dbReference>
<dbReference type="GO" id="GO:0015074">
    <property type="term" value="P:DNA integration"/>
    <property type="evidence" value="ECO:0007669"/>
    <property type="project" value="TreeGrafter"/>
</dbReference>
<accession>E2AVQ5</accession>
<dbReference type="GO" id="GO:0044547">
    <property type="term" value="F:DNA topoisomerase binding"/>
    <property type="evidence" value="ECO:0007669"/>
    <property type="project" value="TreeGrafter"/>
</dbReference>